<evidence type="ECO:0000313" key="2">
    <source>
        <dbReference type="Proteomes" id="UP000005309"/>
    </source>
</evidence>
<sequence>MVERVERVMRIKRVRFNNDELFERRKGFEEREKDESFSSIFEDEVEKKKKRQMRQEGSETAYHLEIGRATQSLFYQGKADISDAKRKLPHAG</sequence>
<dbReference type="Proteomes" id="UP000005309">
    <property type="component" value="Unassembled WGS sequence"/>
</dbReference>
<dbReference type="HOGENOM" id="CLU_186155_0_0_9"/>
<reference evidence="1 2" key="1">
    <citation type="submission" date="2009-04" db="EMBL/GenBank/DDBJ databases">
        <authorList>
            <person name="Qin X."/>
            <person name="Bachman B."/>
            <person name="Battles P."/>
            <person name="Bell A."/>
            <person name="Bess C."/>
            <person name="Bickham C."/>
            <person name="Chaboub L."/>
            <person name="Chen D."/>
            <person name="Coyle M."/>
            <person name="Deiros D.R."/>
            <person name="Dinh H."/>
            <person name="Forbes L."/>
            <person name="Fowler G."/>
            <person name="Francisco L."/>
            <person name="Fu Q."/>
            <person name="Gubbala S."/>
            <person name="Hale W."/>
            <person name="Han Y."/>
            <person name="Hemphill L."/>
            <person name="Highlander S.K."/>
            <person name="Hirani K."/>
            <person name="Hogues M."/>
            <person name="Jackson L."/>
            <person name="Jakkamsetti A."/>
            <person name="Javaid M."/>
            <person name="Jiang H."/>
            <person name="Korchina V."/>
            <person name="Kovar C."/>
            <person name="Lara F."/>
            <person name="Lee S."/>
            <person name="Mata R."/>
            <person name="Mathew T."/>
            <person name="Moen C."/>
            <person name="Morales K."/>
            <person name="Munidasa M."/>
            <person name="Nazareth L."/>
            <person name="Ngo R."/>
            <person name="Nguyen L."/>
            <person name="Okwuonu G."/>
            <person name="Ongeri F."/>
            <person name="Patil S."/>
            <person name="Petrosino J."/>
            <person name="Pham C."/>
            <person name="Pham P."/>
            <person name="Pu L.-L."/>
            <person name="Puazo M."/>
            <person name="Raj R."/>
            <person name="Reid J."/>
            <person name="Rouhana J."/>
            <person name="Saada N."/>
            <person name="Shang Y."/>
            <person name="Simmons D."/>
            <person name="Thornton R."/>
            <person name="Warren J."/>
            <person name="Weissenberger G."/>
            <person name="Zhang J."/>
            <person name="Zhang L."/>
            <person name="Zhou C."/>
            <person name="Zhu D."/>
            <person name="Muzny D."/>
            <person name="Worley K."/>
            <person name="Gibbs R."/>
        </authorList>
    </citation>
    <scope>NUCLEOTIDE SEQUENCE [LARGE SCALE GENOMIC DNA]</scope>
    <source>
        <strain evidence="1 2">ATCC 43531</strain>
    </source>
</reference>
<organism evidence="1 2">
    <name type="scientific">Selenomonas flueggei ATCC 43531</name>
    <dbReference type="NCBI Taxonomy" id="638302"/>
    <lineage>
        <taxon>Bacteria</taxon>
        <taxon>Bacillati</taxon>
        <taxon>Bacillota</taxon>
        <taxon>Negativicutes</taxon>
        <taxon>Selenomonadales</taxon>
        <taxon>Selenomonadaceae</taxon>
        <taxon>Selenomonas</taxon>
    </lineage>
</organism>
<gene>
    <name evidence="1" type="ORF">HMPREF0908_0691</name>
</gene>
<comment type="caution">
    <text evidence="1">The sequence shown here is derived from an EMBL/GenBank/DDBJ whole genome shotgun (WGS) entry which is preliminary data.</text>
</comment>
<dbReference type="AlphaFoldDB" id="C4V2E7"/>
<name>C4V2E7_9FIRM</name>
<keyword evidence="2" id="KW-1185">Reference proteome</keyword>
<dbReference type="STRING" id="638302.HMPREF0908_0691"/>
<dbReference type="RefSeq" id="WP_006689426.1">
    <property type="nucleotide sequence ID" value="NZ_GG694006.1"/>
</dbReference>
<evidence type="ECO:0000313" key="1">
    <source>
        <dbReference type="EMBL" id="EEQ48961.1"/>
    </source>
</evidence>
<accession>C4V2E7</accession>
<protein>
    <submittedName>
        <fullName evidence="1">Uncharacterized protein</fullName>
    </submittedName>
</protein>
<proteinExistence type="predicted"/>
<dbReference type="EMBL" id="ACLA01000010">
    <property type="protein sequence ID" value="EEQ48961.1"/>
    <property type="molecule type" value="Genomic_DNA"/>
</dbReference>
<dbReference type="OrthoDB" id="1666627at2"/>